<name>A0ABP7HDM7_9ACTN</name>
<evidence type="ECO:0000313" key="1">
    <source>
        <dbReference type="EMBL" id="GAA3791811.1"/>
    </source>
</evidence>
<accession>A0ABP7HDM7</accession>
<gene>
    <name evidence="1" type="ORF">GCM10022226_08510</name>
</gene>
<reference evidence="2" key="1">
    <citation type="journal article" date="2019" name="Int. J. Syst. Evol. Microbiol.">
        <title>The Global Catalogue of Microorganisms (GCM) 10K type strain sequencing project: providing services to taxonomists for standard genome sequencing and annotation.</title>
        <authorList>
            <consortium name="The Broad Institute Genomics Platform"/>
            <consortium name="The Broad Institute Genome Sequencing Center for Infectious Disease"/>
            <person name="Wu L."/>
            <person name="Ma J."/>
        </authorList>
    </citation>
    <scope>NUCLEOTIDE SEQUENCE [LARGE SCALE GENOMIC DNA]</scope>
    <source>
        <strain evidence="2">JCM 16908</strain>
    </source>
</reference>
<proteinExistence type="predicted"/>
<dbReference type="Proteomes" id="UP001500888">
    <property type="component" value="Unassembled WGS sequence"/>
</dbReference>
<organism evidence="1 2">
    <name type="scientific">Sphaerisporangium flaviroseum</name>
    <dbReference type="NCBI Taxonomy" id="509199"/>
    <lineage>
        <taxon>Bacteria</taxon>
        <taxon>Bacillati</taxon>
        <taxon>Actinomycetota</taxon>
        <taxon>Actinomycetes</taxon>
        <taxon>Streptosporangiales</taxon>
        <taxon>Streptosporangiaceae</taxon>
        <taxon>Sphaerisporangium</taxon>
    </lineage>
</organism>
<protein>
    <submittedName>
        <fullName evidence="1">Uncharacterized protein</fullName>
    </submittedName>
</protein>
<evidence type="ECO:0000313" key="2">
    <source>
        <dbReference type="Proteomes" id="UP001500888"/>
    </source>
</evidence>
<keyword evidence="2" id="KW-1185">Reference proteome</keyword>
<comment type="caution">
    <text evidence="1">The sequence shown here is derived from an EMBL/GenBank/DDBJ whole genome shotgun (WGS) entry which is preliminary data.</text>
</comment>
<dbReference type="EMBL" id="BAAAZR010000001">
    <property type="protein sequence ID" value="GAA3791811.1"/>
    <property type="molecule type" value="Genomic_DNA"/>
</dbReference>
<sequence>MGFQRPAIDLARLGLGERFVEVARLPQQRAGVRTASAGPTCSSVAGVLLVREQVTPRERDVLAG</sequence>